<evidence type="ECO:0000256" key="5">
    <source>
        <dbReference type="ARBA" id="ARBA00022884"/>
    </source>
</evidence>
<dbReference type="GO" id="GO:0006397">
    <property type="term" value="P:mRNA processing"/>
    <property type="evidence" value="ECO:0007669"/>
    <property type="project" value="UniProtKB-KW"/>
</dbReference>
<dbReference type="Pfam" id="PF01743">
    <property type="entry name" value="PolyA_pol"/>
    <property type="match status" value="1"/>
</dbReference>
<dbReference type="InterPro" id="IPR032828">
    <property type="entry name" value="PolyA_RNA-bd"/>
</dbReference>
<keyword evidence="2 7" id="KW-0808">Transferase</keyword>
<dbReference type="InterPro" id="IPR043519">
    <property type="entry name" value="NT_sf"/>
</dbReference>
<feature type="compositionally biased region" description="Polar residues" evidence="9">
    <location>
        <begin position="421"/>
        <end position="434"/>
    </location>
</feature>
<proteinExistence type="inferred from homology"/>
<dbReference type="InterPro" id="IPR025866">
    <property type="entry name" value="PolyA_pol_arg_C_dom"/>
</dbReference>
<protein>
    <recommendedName>
        <fullName evidence="7">Poly(A) polymerase I</fullName>
        <shortName evidence="7">PAP I</shortName>
        <ecNumber evidence="7">2.7.7.19</ecNumber>
    </recommendedName>
</protein>
<dbReference type="GO" id="GO:0043633">
    <property type="term" value="P:polyadenylation-dependent RNA catabolic process"/>
    <property type="evidence" value="ECO:0007669"/>
    <property type="project" value="InterPro"/>
</dbReference>
<dbReference type="Pfam" id="PF12627">
    <property type="entry name" value="PolyA_pol_RNAbd"/>
    <property type="match status" value="1"/>
</dbReference>
<keyword evidence="3 7" id="KW-0547">Nucleotide-binding</keyword>
<feature type="compositionally biased region" description="Basic residues" evidence="9">
    <location>
        <begin position="511"/>
        <end position="534"/>
    </location>
</feature>
<dbReference type="RefSeq" id="WP_113954278.1">
    <property type="nucleotide sequence ID" value="NZ_QNRT01000002.1"/>
</dbReference>
<evidence type="ECO:0000256" key="3">
    <source>
        <dbReference type="ARBA" id="ARBA00022741"/>
    </source>
</evidence>
<dbReference type="EC" id="2.7.7.19" evidence="7"/>
<feature type="region of interest" description="Disordered" evidence="9">
    <location>
        <begin position="414"/>
        <end position="434"/>
    </location>
</feature>
<dbReference type="InterPro" id="IPR002646">
    <property type="entry name" value="PolA_pol_head_dom"/>
</dbReference>
<dbReference type="GO" id="GO:0003723">
    <property type="term" value="F:RNA binding"/>
    <property type="evidence" value="ECO:0007669"/>
    <property type="project" value="UniProtKB-UniRule"/>
</dbReference>
<dbReference type="EMBL" id="QNRT01000002">
    <property type="protein sequence ID" value="RBP51516.1"/>
    <property type="molecule type" value="Genomic_DNA"/>
</dbReference>
<evidence type="ECO:0000256" key="8">
    <source>
        <dbReference type="RuleBase" id="RU003953"/>
    </source>
</evidence>
<dbReference type="InterPro" id="IPR052191">
    <property type="entry name" value="tRNA_ntf/polyA_polymerase_I"/>
</dbReference>
<dbReference type="PANTHER" id="PTHR43051">
    <property type="entry name" value="POLYNUCLEOTIDE ADENYLYLTRANSFERASE FAMILY PROTEIN"/>
    <property type="match status" value="1"/>
</dbReference>
<comment type="caution">
    <text evidence="13">The sequence shown here is derived from an EMBL/GenBank/DDBJ whole genome shotgun (WGS) entry which is preliminary data.</text>
</comment>
<comment type="similarity">
    <text evidence="7 8">Belongs to the tRNA nucleotidyltransferase/poly(A) polymerase family.</text>
</comment>
<dbReference type="HAMAP" id="MF_00957">
    <property type="entry name" value="PolyA_pol"/>
    <property type="match status" value="1"/>
</dbReference>
<dbReference type="AlphaFoldDB" id="A0A395JL50"/>
<keyword evidence="4 7" id="KW-0067">ATP-binding</keyword>
<dbReference type="GO" id="GO:1990817">
    <property type="term" value="F:poly(A) RNA polymerase activity"/>
    <property type="evidence" value="ECO:0007669"/>
    <property type="project" value="UniProtKB-UniRule"/>
</dbReference>
<dbReference type="NCBIfam" id="TIGR01942">
    <property type="entry name" value="pcnB"/>
    <property type="match status" value="1"/>
</dbReference>
<evidence type="ECO:0000256" key="2">
    <source>
        <dbReference type="ARBA" id="ARBA00022679"/>
    </source>
</evidence>
<organism evidence="13 14">
    <name type="scientific">Arenicella xantha</name>
    <dbReference type="NCBI Taxonomy" id="644221"/>
    <lineage>
        <taxon>Bacteria</taxon>
        <taxon>Pseudomonadati</taxon>
        <taxon>Pseudomonadota</taxon>
        <taxon>Gammaproteobacteria</taxon>
        <taxon>Arenicellales</taxon>
        <taxon>Arenicellaceae</taxon>
        <taxon>Arenicella</taxon>
    </lineage>
</organism>
<dbReference type="Pfam" id="PF12626">
    <property type="entry name" value="PolyA_pol_arg_C"/>
    <property type="match status" value="1"/>
</dbReference>
<keyword evidence="1 7" id="KW-0507">mRNA processing</keyword>
<dbReference type="InParanoid" id="A0A395JL50"/>
<keyword evidence="6 7" id="KW-0804">Transcription</keyword>
<dbReference type="SUPFAM" id="SSF81301">
    <property type="entry name" value="Nucleotidyltransferase"/>
    <property type="match status" value="1"/>
</dbReference>
<dbReference type="OrthoDB" id="9805698at2"/>
<feature type="region of interest" description="Disordered" evidence="9">
    <location>
        <begin position="451"/>
        <end position="578"/>
    </location>
</feature>
<feature type="active site" evidence="7">
    <location>
        <position position="55"/>
    </location>
</feature>
<keyword evidence="14" id="KW-1185">Reference proteome</keyword>
<evidence type="ECO:0000259" key="10">
    <source>
        <dbReference type="Pfam" id="PF01743"/>
    </source>
</evidence>
<sequence>MKIPTITSATDAGINNADISDKALHVVQELQKAGYTAYLVGGCVRDLILGTKPKDFDISTNATPEQIKRTFGRNARIIGRRFKLVHVRYGYEVLEVATFRADASDRDKVGSNEMSEGDQGQLLRDNVYGTIEEDVVRRDFTVNSLYYNSVSGEILDFMDGIADIKAKKLRSIGEPEQRFTEDPVRMLRVIRFAAKLGFEMEPEALKMIEEQGKLLSHVSSARLFEEVLKLFHGGAAYDTYQLLRKYGLFKYLFPFTDSMVVDGVEGMPERALLNTDKRVNKGKPVIPAFLFACMMWDPVKADAQVLMDDGASESHAWRVAMNDGLRDQNQYVAVPRRLAEIILDIWNIHFRLIKRNPRMVKACLTNRRFRAAYDFLLLRTMVHEVDAEVGEWWTQIQEVDDEEREAMVAELNKTYKKERQPQNSQEEPNFNSVDYNVSNTGYDGVYVGGANDSFGNGGKPKPQQRRAGAGSGGGKKKKNGRRGKKVTRNAQSRPSGNAGPNSVGNAEGGGRRSKVRSKKKASRRRGPANGRRKAPGTEQRFVESRPADEFGVTSASVSKKKVKVRHKRKVSTDETPHF</sequence>
<feature type="compositionally biased region" description="Basic residues" evidence="9">
    <location>
        <begin position="474"/>
        <end position="487"/>
    </location>
</feature>
<accession>A0A395JL50</accession>
<dbReference type="Proteomes" id="UP000253083">
    <property type="component" value="Unassembled WGS sequence"/>
</dbReference>
<evidence type="ECO:0000313" key="13">
    <source>
        <dbReference type="EMBL" id="RBP51516.1"/>
    </source>
</evidence>
<feature type="domain" description="tRNA nucleotidyltransferase/poly(A) polymerase RNA and SrmB- binding" evidence="12">
    <location>
        <begin position="197"/>
        <end position="258"/>
    </location>
</feature>
<dbReference type="Gene3D" id="3.30.460.10">
    <property type="entry name" value="Beta Polymerase, domain 2"/>
    <property type="match status" value="1"/>
</dbReference>
<feature type="active site" evidence="7">
    <location>
        <position position="57"/>
    </location>
</feature>
<dbReference type="PANTHER" id="PTHR43051:SF1">
    <property type="entry name" value="POLYNUCLEOTIDE ADENYLYLTRANSFERASE FAMILY PROTEIN"/>
    <property type="match status" value="1"/>
</dbReference>
<comment type="catalytic activity">
    <reaction evidence="7">
        <text>RNA(n) + ATP = RNA(n)-3'-adenine ribonucleotide + diphosphate</text>
        <dbReference type="Rhea" id="RHEA:11332"/>
        <dbReference type="Rhea" id="RHEA-COMP:14527"/>
        <dbReference type="Rhea" id="RHEA-COMP:17347"/>
        <dbReference type="ChEBI" id="CHEBI:30616"/>
        <dbReference type="ChEBI" id="CHEBI:33019"/>
        <dbReference type="ChEBI" id="CHEBI:140395"/>
        <dbReference type="ChEBI" id="CHEBI:173115"/>
        <dbReference type="EC" id="2.7.7.19"/>
    </reaction>
</comment>
<name>A0A395JL50_9GAMM</name>
<keyword evidence="5 7" id="KW-0694">RNA-binding</keyword>
<dbReference type="GO" id="GO:0005524">
    <property type="term" value="F:ATP binding"/>
    <property type="evidence" value="ECO:0007669"/>
    <property type="project" value="UniProtKB-UniRule"/>
</dbReference>
<dbReference type="FunCoup" id="A0A395JL50">
    <property type="interactions" value="256"/>
</dbReference>
<evidence type="ECO:0000259" key="11">
    <source>
        <dbReference type="Pfam" id="PF12626"/>
    </source>
</evidence>
<evidence type="ECO:0000313" key="14">
    <source>
        <dbReference type="Proteomes" id="UP000253083"/>
    </source>
</evidence>
<dbReference type="CDD" id="cd05398">
    <property type="entry name" value="NT_ClassII-CCAase"/>
    <property type="match status" value="1"/>
</dbReference>
<feature type="active site" evidence="7">
    <location>
        <position position="139"/>
    </location>
</feature>
<feature type="compositionally biased region" description="Basic residues" evidence="9">
    <location>
        <begin position="558"/>
        <end position="569"/>
    </location>
</feature>
<dbReference type="InterPro" id="IPR010206">
    <property type="entry name" value="PolA_pol_I"/>
</dbReference>
<evidence type="ECO:0000256" key="1">
    <source>
        <dbReference type="ARBA" id="ARBA00022664"/>
    </source>
</evidence>
<evidence type="ECO:0000256" key="9">
    <source>
        <dbReference type="SAM" id="MobiDB-lite"/>
    </source>
</evidence>
<evidence type="ECO:0000259" key="12">
    <source>
        <dbReference type="Pfam" id="PF12627"/>
    </source>
</evidence>
<feature type="compositionally biased region" description="Polar residues" evidence="9">
    <location>
        <begin position="488"/>
        <end position="504"/>
    </location>
</feature>
<feature type="domain" description="Polymerase A arginine-rich C-terminal" evidence="11">
    <location>
        <begin position="310"/>
        <end position="421"/>
    </location>
</feature>
<dbReference type="SUPFAM" id="SSF81891">
    <property type="entry name" value="Poly A polymerase C-terminal region-like"/>
    <property type="match status" value="1"/>
</dbReference>
<evidence type="ECO:0000256" key="7">
    <source>
        <dbReference type="HAMAP-Rule" id="MF_00957"/>
    </source>
</evidence>
<reference evidence="13 14" key="1">
    <citation type="submission" date="2018-06" db="EMBL/GenBank/DDBJ databases">
        <title>Genomic Encyclopedia of Type Strains, Phase IV (KMG-IV): sequencing the most valuable type-strain genomes for metagenomic binning, comparative biology and taxonomic classification.</title>
        <authorList>
            <person name="Goeker M."/>
        </authorList>
    </citation>
    <scope>NUCLEOTIDE SEQUENCE [LARGE SCALE GENOMIC DNA]</scope>
    <source>
        <strain evidence="13 14">DSM 24032</strain>
    </source>
</reference>
<gene>
    <name evidence="7" type="primary">pcnB</name>
    <name evidence="13" type="ORF">DFR28_102946</name>
</gene>
<evidence type="ECO:0000256" key="4">
    <source>
        <dbReference type="ARBA" id="ARBA00022840"/>
    </source>
</evidence>
<feature type="domain" description="Poly A polymerase head" evidence="10">
    <location>
        <begin position="37"/>
        <end position="170"/>
    </location>
</feature>
<comment type="function">
    <text evidence="7">Adds poly(A) tail to the 3' end of many RNAs, which usually targets these RNAs for decay. Plays a significant role in the global control of gene expression, through influencing the rate of transcript degradation, and in the general RNA quality control.</text>
</comment>
<dbReference type="Gene3D" id="1.10.3090.10">
    <property type="entry name" value="cca-adding enzyme, domain 2"/>
    <property type="match status" value="1"/>
</dbReference>
<evidence type="ECO:0000256" key="6">
    <source>
        <dbReference type="ARBA" id="ARBA00023163"/>
    </source>
</evidence>